<dbReference type="InterPro" id="IPR036772">
    <property type="entry name" value="SRCR-like_dom_sf"/>
</dbReference>
<reference evidence="5" key="2">
    <citation type="submission" date="2012-11" db="EMBL/GenBank/DDBJ databases">
        <authorList>
            <person name="Kuo A."/>
            <person name="Curtis B.A."/>
            <person name="Tanifuji G."/>
            <person name="Burki F."/>
            <person name="Gruber A."/>
            <person name="Irimia M."/>
            <person name="Maruyama S."/>
            <person name="Arias M.C."/>
            <person name="Ball S.G."/>
            <person name="Gile G.H."/>
            <person name="Hirakawa Y."/>
            <person name="Hopkins J.F."/>
            <person name="Rensing S.A."/>
            <person name="Schmutz J."/>
            <person name="Symeonidi A."/>
            <person name="Elias M."/>
            <person name="Eveleigh R.J."/>
            <person name="Herman E.K."/>
            <person name="Klute M.J."/>
            <person name="Nakayama T."/>
            <person name="Obornik M."/>
            <person name="Reyes-Prieto A."/>
            <person name="Armbrust E.V."/>
            <person name="Aves S.J."/>
            <person name="Beiko R.G."/>
            <person name="Coutinho P."/>
            <person name="Dacks J.B."/>
            <person name="Durnford D.G."/>
            <person name="Fast N.M."/>
            <person name="Green B.R."/>
            <person name="Grisdale C."/>
            <person name="Hempe F."/>
            <person name="Henrissat B."/>
            <person name="Hoppner M.P."/>
            <person name="Ishida K.-I."/>
            <person name="Kim E."/>
            <person name="Koreny L."/>
            <person name="Kroth P.G."/>
            <person name="Liu Y."/>
            <person name="Malik S.-B."/>
            <person name="Maier U.G."/>
            <person name="McRose D."/>
            <person name="Mock T."/>
            <person name="Neilson J.A."/>
            <person name="Onodera N.T."/>
            <person name="Poole A.M."/>
            <person name="Pritham E.J."/>
            <person name="Richards T.A."/>
            <person name="Rocap G."/>
            <person name="Roy S.W."/>
            <person name="Sarai C."/>
            <person name="Schaack S."/>
            <person name="Shirato S."/>
            <person name="Slamovits C.H."/>
            <person name="Spencer D.F."/>
            <person name="Suzuki S."/>
            <person name="Worden A.Z."/>
            <person name="Zauner S."/>
            <person name="Barry K."/>
            <person name="Bell C."/>
            <person name="Bharti A.K."/>
            <person name="Crow J.A."/>
            <person name="Grimwood J."/>
            <person name="Kramer R."/>
            <person name="Lindquist E."/>
            <person name="Lucas S."/>
            <person name="Salamov A."/>
            <person name="McFadden G.I."/>
            <person name="Lane C.E."/>
            <person name="Keeling P.J."/>
            <person name="Gray M.W."/>
            <person name="Grigoriev I.V."/>
            <person name="Archibald J.M."/>
        </authorList>
    </citation>
    <scope>NUCLEOTIDE SEQUENCE</scope>
    <source>
        <strain evidence="5">CCMP2712</strain>
    </source>
</reference>
<gene>
    <name evidence="3" type="ORF">GUITHDRAFT_71128</name>
</gene>
<reference evidence="4" key="3">
    <citation type="submission" date="2015-06" db="UniProtKB">
        <authorList>
            <consortium name="EnsemblProtists"/>
        </authorList>
    </citation>
    <scope>IDENTIFICATION</scope>
</reference>
<dbReference type="InterPro" id="IPR001190">
    <property type="entry name" value="SRCR"/>
</dbReference>
<organism evidence="3">
    <name type="scientific">Guillardia theta (strain CCMP2712)</name>
    <name type="common">Cryptophyte</name>
    <dbReference type="NCBI Taxonomy" id="905079"/>
    <lineage>
        <taxon>Eukaryota</taxon>
        <taxon>Cryptophyceae</taxon>
        <taxon>Pyrenomonadales</taxon>
        <taxon>Geminigeraceae</taxon>
        <taxon>Guillardia</taxon>
    </lineage>
</organism>
<dbReference type="Proteomes" id="UP000011087">
    <property type="component" value="Unassembled WGS sequence"/>
</dbReference>
<dbReference type="SUPFAM" id="SSF56487">
    <property type="entry name" value="SRCR-like"/>
    <property type="match status" value="1"/>
</dbReference>
<dbReference type="EMBL" id="JH992997">
    <property type="protein sequence ID" value="EKX45743.1"/>
    <property type="molecule type" value="Genomic_DNA"/>
</dbReference>
<name>L1JB26_GUITC</name>
<evidence type="ECO:0000259" key="2">
    <source>
        <dbReference type="PROSITE" id="PS50287"/>
    </source>
</evidence>
<dbReference type="PaxDb" id="55529-EKX45743"/>
<feature type="non-terminal residue" evidence="3">
    <location>
        <position position="59"/>
    </location>
</feature>
<dbReference type="GeneID" id="17302539"/>
<keyword evidence="5" id="KW-1185">Reference proteome</keyword>
<dbReference type="PANTHER" id="PTHR48071:SF18">
    <property type="entry name" value="DELETED IN MALIGNANT BRAIN TUMORS 1 PROTEIN-RELATED"/>
    <property type="match status" value="1"/>
</dbReference>
<keyword evidence="1" id="KW-1015">Disulfide bond</keyword>
<accession>L1JB26</accession>
<proteinExistence type="predicted"/>
<dbReference type="Gene3D" id="3.10.250.10">
    <property type="entry name" value="SRCR-like domain"/>
    <property type="match status" value="1"/>
</dbReference>
<dbReference type="STRING" id="905079.L1JB26"/>
<protein>
    <recommendedName>
        <fullName evidence="2">SRCR domain-containing protein</fullName>
    </recommendedName>
</protein>
<dbReference type="RefSeq" id="XP_005832723.1">
    <property type="nucleotide sequence ID" value="XM_005832666.1"/>
</dbReference>
<dbReference type="PROSITE" id="PS50287">
    <property type="entry name" value="SRCR_2"/>
    <property type="match status" value="1"/>
</dbReference>
<dbReference type="OrthoDB" id="422749at2759"/>
<evidence type="ECO:0000313" key="4">
    <source>
        <dbReference type="EnsemblProtists" id="EKX45743"/>
    </source>
</evidence>
<evidence type="ECO:0000256" key="1">
    <source>
        <dbReference type="ARBA" id="ARBA00023157"/>
    </source>
</evidence>
<evidence type="ECO:0000313" key="5">
    <source>
        <dbReference type="Proteomes" id="UP000011087"/>
    </source>
</evidence>
<dbReference type="EnsemblProtists" id="EKX45743">
    <property type="protein sequence ID" value="EKX45743"/>
    <property type="gene ID" value="GUITHDRAFT_71128"/>
</dbReference>
<feature type="domain" description="SRCR" evidence="2">
    <location>
        <begin position="1"/>
        <end position="59"/>
    </location>
</feature>
<dbReference type="HOGENOM" id="CLU_2968201_0_0_1"/>
<evidence type="ECO:0000313" key="3">
    <source>
        <dbReference type="EMBL" id="EKX45743.1"/>
    </source>
</evidence>
<dbReference type="GO" id="GO:0016020">
    <property type="term" value="C:membrane"/>
    <property type="evidence" value="ECO:0007669"/>
    <property type="project" value="InterPro"/>
</dbReference>
<dbReference type="AlphaFoldDB" id="L1JB26"/>
<reference evidence="3 5" key="1">
    <citation type="journal article" date="2012" name="Nature">
        <title>Algal genomes reveal evolutionary mosaicism and the fate of nucleomorphs.</title>
        <authorList>
            <consortium name="DOE Joint Genome Institute"/>
            <person name="Curtis B.A."/>
            <person name="Tanifuji G."/>
            <person name="Burki F."/>
            <person name="Gruber A."/>
            <person name="Irimia M."/>
            <person name="Maruyama S."/>
            <person name="Arias M.C."/>
            <person name="Ball S.G."/>
            <person name="Gile G.H."/>
            <person name="Hirakawa Y."/>
            <person name="Hopkins J.F."/>
            <person name="Kuo A."/>
            <person name="Rensing S.A."/>
            <person name="Schmutz J."/>
            <person name="Symeonidi A."/>
            <person name="Elias M."/>
            <person name="Eveleigh R.J."/>
            <person name="Herman E.K."/>
            <person name="Klute M.J."/>
            <person name="Nakayama T."/>
            <person name="Obornik M."/>
            <person name="Reyes-Prieto A."/>
            <person name="Armbrust E.V."/>
            <person name="Aves S.J."/>
            <person name="Beiko R.G."/>
            <person name="Coutinho P."/>
            <person name="Dacks J.B."/>
            <person name="Durnford D.G."/>
            <person name="Fast N.M."/>
            <person name="Green B.R."/>
            <person name="Grisdale C.J."/>
            <person name="Hempel F."/>
            <person name="Henrissat B."/>
            <person name="Hoppner M.P."/>
            <person name="Ishida K."/>
            <person name="Kim E."/>
            <person name="Koreny L."/>
            <person name="Kroth P.G."/>
            <person name="Liu Y."/>
            <person name="Malik S.B."/>
            <person name="Maier U.G."/>
            <person name="McRose D."/>
            <person name="Mock T."/>
            <person name="Neilson J.A."/>
            <person name="Onodera N.T."/>
            <person name="Poole A.M."/>
            <person name="Pritham E.J."/>
            <person name="Richards T.A."/>
            <person name="Rocap G."/>
            <person name="Roy S.W."/>
            <person name="Sarai C."/>
            <person name="Schaack S."/>
            <person name="Shirato S."/>
            <person name="Slamovits C.H."/>
            <person name="Spencer D.F."/>
            <person name="Suzuki S."/>
            <person name="Worden A.Z."/>
            <person name="Zauner S."/>
            <person name="Barry K."/>
            <person name="Bell C."/>
            <person name="Bharti A.K."/>
            <person name="Crow J.A."/>
            <person name="Grimwood J."/>
            <person name="Kramer R."/>
            <person name="Lindquist E."/>
            <person name="Lucas S."/>
            <person name="Salamov A."/>
            <person name="McFadden G.I."/>
            <person name="Lane C.E."/>
            <person name="Keeling P.J."/>
            <person name="Gray M.W."/>
            <person name="Grigoriev I.V."/>
            <person name="Archibald J.M."/>
        </authorList>
    </citation>
    <scope>NUCLEOTIDE SEQUENCE</scope>
    <source>
        <strain evidence="3 5">CCMP2712</strain>
    </source>
</reference>
<dbReference type="PANTHER" id="PTHR48071">
    <property type="entry name" value="SRCR DOMAIN-CONTAINING PROTEIN"/>
    <property type="match status" value="1"/>
</dbReference>
<dbReference type="Pfam" id="PF00530">
    <property type="entry name" value="SRCR"/>
    <property type="match status" value="1"/>
</dbReference>
<dbReference type="KEGG" id="gtt:GUITHDRAFT_71128"/>
<sequence>MLGFANNQAIINPRKGGGSGMVWLSDVSCTGSEGDVGDCKHSPWAANNCAHSEDVGICC</sequence>